<evidence type="ECO:0000256" key="12">
    <source>
        <dbReference type="PIRSR" id="PIRSR039102-3"/>
    </source>
</evidence>
<accession>A0A2Z4Y7I6</accession>
<comment type="subcellular location">
    <subcellularLocation>
        <location evidence="1 10">Cytoplasm</location>
    </subcellularLocation>
</comment>
<dbReference type="InterPro" id="IPR011127">
    <property type="entry name" value="Dala_Dala_lig_N"/>
</dbReference>
<dbReference type="PROSITE" id="PS00843">
    <property type="entry name" value="DALA_DALA_LIGASE_1"/>
    <property type="match status" value="1"/>
</dbReference>
<dbReference type="PROSITE" id="PS50975">
    <property type="entry name" value="ATP_GRASP"/>
    <property type="match status" value="1"/>
</dbReference>
<comment type="catalytic activity">
    <reaction evidence="10">
        <text>2 D-alanine + ATP = D-alanyl-D-alanine + ADP + phosphate + H(+)</text>
        <dbReference type="Rhea" id="RHEA:11224"/>
        <dbReference type="ChEBI" id="CHEBI:15378"/>
        <dbReference type="ChEBI" id="CHEBI:30616"/>
        <dbReference type="ChEBI" id="CHEBI:43474"/>
        <dbReference type="ChEBI" id="CHEBI:57416"/>
        <dbReference type="ChEBI" id="CHEBI:57822"/>
        <dbReference type="ChEBI" id="CHEBI:456216"/>
        <dbReference type="EC" id="6.3.2.4"/>
    </reaction>
</comment>
<evidence type="ECO:0000259" key="14">
    <source>
        <dbReference type="PROSITE" id="PS50975"/>
    </source>
</evidence>
<evidence type="ECO:0000256" key="11">
    <source>
        <dbReference type="PIRSR" id="PIRSR039102-1"/>
    </source>
</evidence>
<dbReference type="EC" id="6.3.2.4" evidence="10"/>
<keyword evidence="12" id="KW-0460">Magnesium</keyword>
<dbReference type="KEGG" id="schv:BRCON_2434"/>
<dbReference type="UniPathway" id="UPA00219"/>
<dbReference type="InterPro" id="IPR016185">
    <property type="entry name" value="PreATP-grasp_dom_sf"/>
</dbReference>
<reference evidence="15 16" key="1">
    <citation type="submission" date="2018-05" db="EMBL/GenBank/DDBJ databases">
        <title>A metagenomic window into the 2 km-deep terrestrial subsurface aquifer revealed taxonomically and functionally diverse microbial community comprising novel uncultured bacterial lineages.</title>
        <authorList>
            <person name="Kadnikov V.V."/>
            <person name="Mardanov A.V."/>
            <person name="Beletsky A.V."/>
            <person name="Banks D."/>
            <person name="Pimenov N.V."/>
            <person name="Frank Y.A."/>
            <person name="Karnachuk O.V."/>
            <person name="Ravin N.V."/>
        </authorList>
    </citation>
    <scope>NUCLEOTIDE SEQUENCE [LARGE SCALE GENOMIC DNA]</scope>
    <source>
        <strain evidence="15">BY</strain>
    </source>
</reference>
<dbReference type="GO" id="GO:0009252">
    <property type="term" value="P:peptidoglycan biosynthetic process"/>
    <property type="evidence" value="ECO:0007669"/>
    <property type="project" value="UniProtKB-UniRule"/>
</dbReference>
<evidence type="ECO:0000256" key="4">
    <source>
        <dbReference type="ARBA" id="ARBA00022598"/>
    </source>
</evidence>
<dbReference type="PIRSF" id="PIRSF039102">
    <property type="entry name" value="Ddl/VanB"/>
    <property type="match status" value="1"/>
</dbReference>
<keyword evidence="6 13" id="KW-0067">ATP-binding</keyword>
<proteinExistence type="inferred from homology"/>
<dbReference type="EMBL" id="CP030759">
    <property type="protein sequence ID" value="AXA37204.1"/>
    <property type="molecule type" value="Genomic_DNA"/>
</dbReference>
<dbReference type="GO" id="GO:0005524">
    <property type="term" value="F:ATP binding"/>
    <property type="evidence" value="ECO:0007669"/>
    <property type="project" value="UniProtKB-UniRule"/>
</dbReference>
<dbReference type="InterPro" id="IPR011761">
    <property type="entry name" value="ATP-grasp"/>
</dbReference>
<dbReference type="GO" id="GO:0008716">
    <property type="term" value="F:D-alanine-D-alanine ligase activity"/>
    <property type="evidence" value="ECO:0007669"/>
    <property type="project" value="UniProtKB-UniRule"/>
</dbReference>
<evidence type="ECO:0000256" key="9">
    <source>
        <dbReference type="ARBA" id="ARBA00023316"/>
    </source>
</evidence>
<evidence type="ECO:0000256" key="5">
    <source>
        <dbReference type="ARBA" id="ARBA00022741"/>
    </source>
</evidence>
<dbReference type="InterPro" id="IPR013815">
    <property type="entry name" value="ATP_grasp_subdomain_1"/>
</dbReference>
<dbReference type="Gene3D" id="3.30.1490.20">
    <property type="entry name" value="ATP-grasp fold, A domain"/>
    <property type="match status" value="1"/>
</dbReference>
<feature type="binding site" evidence="12">
    <location>
        <position position="313"/>
    </location>
    <ligand>
        <name>Mg(2+)</name>
        <dbReference type="ChEBI" id="CHEBI:18420"/>
        <label>2</label>
    </ligand>
</feature>
<dbReference type="Proteomes" id="UP000262583">
    <property type="component" value="Chromosome"/>
</dbReference>
<dbReference type="PROSITE" id="PS00844">
    <property type="entry name" value="DALA_DALA_LIGASE_2"/>
    <property type="match status" value="1"/>
</dbReference>
<name>A0A2Z4Y7I6_SUMC1</name>
<organism evidence="15 16">
    <name type="scientific">Sumerlaea chitinivorans</name>
    <dbReference type="NCBI Taxonomy" id="2250252"/>
    <lineage>
        <taxon>Bacteria</taxon>
        <taxon>Candidatus Sumerlaeota</taxon>
        <taxon>Candidatus Sumerlaeia</taxon>
        <taxon>Candidatus Sumerlaeales</taxon>
        <taxon>Candidatus Sumerlaeaceae</taxon>
        <taxon>Candidatus Sumerlaea</taxon>
    </lineage>
</organism>
<gene>
    <name evidence="10" type="primary">ddl</name>
    <name evidence="15" type="ORF">BRCON_2434</name>
</gene>
<comment type="cofactor">
    <cofactor evidence="12">
        <name>Mg(2+)</name>
        <dbReference type="ChEBI" id="CHEBI:18420"/>
    </cofactor>
    <cofactor evidence="12">
        <name>Mn(2+)</name>
        <dbReference type="ChEBI" id="CHEBI:29035"/>
    </cofactor>
    <text evidence="12">Binds 2 magnesium or manganese ions per subunit.</text>
</comment>
<evidence type="ECO:0000256" key="13">
    <source>
        <dbReference type="PROSITE-ProRule" id="PRU00409"/>
    </source>
</evidence>
<feature type="binding site" evidence="12">
    <location>
        <position position="311"/>
    </location>
    <ligand>
        <name>Mg(2+)</name>
        <dbReference type="ChEBI" id="CHEBI:18420"/>
        <label>2</label>
    </ligand>
</feature>
<dbReference type="Gene3D" id="3.40.50.20">
    <property type="match status" value="1"/>
</dbReference>
<dbReference type="GO" id="GO:0008360">
    <property type="term" value="P:regulation of cell shape"/>
    <property type="evidence" value="ECO:0007669"/>
    <property type="project" value="UniProtKB-KW"/>
</dbReference>
<evidence type="ECO:0000313" key="15">
    <source>
        <dbReference type="EMBL" id="AXA37204.1"/>
    </source>
</evidence>
<protein>
    <recommendedName>
        <fullName evidence="10">D-alanine--D-alanine ligase</fullName>
        <ecNumber evidence="10">6.3.2.4</ecNumber>
    </recommendedName>
    <alternativeName>
        <fullName evidence="10">D-Ala-D-Ala ligase</fullName>
    </alternativeName>
    <alternativeName>
        <fullName evidence="10">D-alanylalanine synthetase</fullName>
    </alternativeName>
</protein>
<dbReference type="HAMAP" id="MF_00047">
    <property type="entry name" value="Dala_Dala_lig"/>
    <property type="match status" value="1"/>
</dbReference>
<keyword evidence="7 10" id="KW-0133">Cell shape</keyword>
<evidence type="ECO:0000313" key="16">
    <source>
        <dbReference type="Proteomes" id="UP000262583"/>
    </source>
</evidence>
<evidence type="ECO:0000256" key="7">
    <source>
        <dbReference type="ARBA" id="ARBA00022960"/>
    </source>
</evidence>
<evidence type="ECO:0000256" key="6">
    <source>
        <dbReference type="ARBA" id="ARBA00022840"/>
    </source>
</evidence>
<keyword evidence="3 10" id="KW-0963">Cytoplasm</keyword>
<dbReference type="InterPro" id="IPR011095">
    <property type="entry name" value="Dala_Dala_lig_C"/>
</dbReference>
<dbReference type="GO" id="GO:0005737">
    <property type="term" value="C:cytoplasm"/>
    <property type="evidence" value="ECO:0007669"/>
    <property type="project" value="UniProtKB-SubCell"/>
</dbReference>
<feature type="binding site" evidence="12">
    <location>
        <position position="311"/>
    </location>
    <ligand>
        <name>Mg(2+)</name>
        <dbReference type="ChEBI" id="CHEBI:18420"/>
        <label>1</label>
    </ligand>
</feature>
<evidence type="ECO:0000256" key="1">
    <source>
        <dbReference type="ARBA" id="ARBA00004496"/>
    </source>
</evidence>
<dbReference type="InterPro" id="IPR005905">
    <property type="entry name" value="D_ala_D_ala"/>
</dbReference>
<dbReference type="Gene3D" id="3.30.470.20">
    <property type="entry name" value="ATP-grasp fold, B domain"/>
    <property type="match status" value="1"/>
</dbReference>
<dbReference type="NCBIfam" id="NF002378">
    <property type="entry name" value="PRK01372.1"/>
    <property type="match status" value="1"/>
</dbReference>
<keyword evidence="8 10" id="KW-0573">Peptidoglycan synthesis</keyword>
<dbReference type="PANTHER" id="PTHR23132:SF23">
    <property type="entry name" value="D-ALANINE--D-ALANINE LIGASE B"/>
    <property type="match status" value="1"/>
</dbReference>
<evidence type="ECO:0000256" key="2">
    <source>
        <dbReference type="ARBA" id="ARBA00010871"/>
    </source>
</evidence>
<keyword evidence="12" id="KW-0479">Metal-binding</keyword>
<comment type="function">
    <text evidence="10">Cell wall formation.</text>
</comment>
<dbReference type="SUPFAM" id="SSF52440">
    <property type="entry name" value="PreATP-grasp domain"/>
    <property type="match status" value="1"/>
</dbReference>
<evidence type="ECO:0000256" key="3">
    <source>
        <dbReference type="ARBA" id="ARBA00022490"/>
    </source>
</evidence>
<keyword evidence="12" id="KW-0464">Manganese</keyword>
<dbReference type="GO" id="GO:0071555">
    <property type="term" value="P:cell wall organization"/>
    <property type="evidence" value="ECO:0007669"/>
    <property type="project" value="UniProtKB-KW"/>
</dbReference>
<dbReference type="NCBIfam" id="NF002528">
    <property type="entry name" value="PRK01966.1-4"/>
    <property type="match status" value="1"/>
</dbReference>
<sequence length="360" mass="39191">MKNIWVLCGGPSTEFEVSLSSGRVVCERIRLDEYVVRPVVITRSRRWILAERVLEKDSDRAWLATFFKMAADPSSTKVGLDVAEAAARMIGEGVHCAFLALHGQFGEDGAVQGFLETLGIPYTGSGVLASAIAFHKILSLDIFRGAGLTTPRGMRVHRETAISEILEQLQLPVFVKPVRGGSSVGMSYVEKEEDLAPAIALALATDTEALVEEKVDGVEVSCGVLDLVRDGNIVSTPLPPTEIRPLESAYFDYEAKYRPGKSKEITPANLQPTIIRKIQLCALRAHQALGCEGMSRTDMIVREDGEPVVLETNTIPGMTPTSLLPQQAEAIGMSFADFLDTLITHASQREQLRCKQTGGH</sequence>
<keyword evidence="5 13" id="KW-0547">Nucleotide-binding</keyword>
<dbReference type="InterPro" id="IPR000291">
    <property type="entry name" value="D-Ala_lig_Van_CS"/>
</dbReference>
<comment type="pathway">
    <text evidence="10">Cell wall biogenesis; peptidoglycan biosynthesis.</text>
</comment>
<feature type="active site" evidence="11">
    <location>
        <position position="14"/>
    </location>
</feature>
<dbReference type="NCBIfam" id="TIGR01205">
    <property type="entry name" value="D_ala_D_alaTIGR"/>
    <property type="match status" value="1"/>
</dbReference>
<feature type="binding site" evidence="12">
    <location>
        <position position="298"/>
    </location>
    <ligand>
        <name>Mg(2+)</name>
        <dbReference type="ChEBI" id="CHEBI:18420"/>
        <label>1</label>
    </ligand>
</feature>
<keyword evidence="4 10" id="KW-0436">Ligase</keyword>
<dbReference type="AlphaFoldDB" id="A0A2Z4Y7I6"/>
<dbReference type="PANTHER" id="PTHR23132">
    <property type="entry name" value="D-ALANINE--D-ALANINE LIGASE"/>
    <property type="match status" value="1"/>
</dbReference>
<feature type="domain" description="ATP-grasp" evidence="14">
    <location>
        <begin position="140"/>
        <end position="344"/>
    </location>
</feature>
<dbReference type="Pfam" id="PF01820">
    <property type="entry name" value="Dala_Dala_lig_N"/>
    <property type="match status" value="1"/>
</dbReference>
<evidence type="ECO:0000256" key="10">
    <source>
        <dbReference type="HAMAP-Rule" id="MF_00047"/>
    </source>
</evidence>
<dbReference type="SUPFAM" id="SSF56059">
    <property type="entry name" value="Glutathione synthetase ATP-binding domain-like"/>
    <property type="match status" value="1"/>
</dbReference>
<dbReference type="Pfam" id="PF07478">
    <property type="entry name" value="Dala_Dala_lig_C"/>
    <property type="match status" value="1"/>
</dbReference>
<dbReference type="GO" id="GO:0046872">
    <property type="term" value="F:metal ion binding"/>
    <property type="evidence" value="ECO:0007669"/>
    <property type="project" value="UniProtKB-KW"/>
</dbReference>
<feature type="active site" evidence="11">
    <location>
        <position position="322"/>
    </location>
</feature>
<feature type="active site" evidence="11">
    <location>
        <position position="182"/>
    </location>
</feature>
<keyword evidence="9 10" id="KW-0961">Cell wall biogenesis/degradation</keyword>
<comment type="similarity">
    <text evidence="2 10">Belongs to the D-alanine--D-alanine ligase family.</text>
</comment>
<evidence type="ECO:0000256" key="8">
    <source>
        <dbReference type="ARBA" id="ARBA00022984"/>
    </source>
</evidence>